<dbReference type="AlphaFoldDB" id="A0AAQ3K8Q2"/>
<reference evidence="2 3" key="1">
    <citation type="submission" date="2023-10" db="EMBL/GenBank/DDBJ databases">
        <title>Chromosome-scale genome assembly provides insights into flower coloration mechanisms of Canna indica.</title>
        <authorList>
            <person name="Li C."/>
        </authorList>
    </citation>
    <scope>NUCLEOTIDE SEQUENCE [LARGE SCALE GENOMIC DNA]</scope>
    <source>
        <tissue evidence="2">Flower</tissue>
    </source>
</reference>
<dbReference type="Proteomes" id="UP001327560">
    <property type="component" value="Chromosome 4"/>
</dbReference>
<dbReference type="PANTHER" id="PTHR35306">
    <property type="entry name" value="BNAA03G57290D PROTEIN"/>
    <property type="match status" value="1"/>
</dbReference>
<evidence type="ECO:0000313" key="2">
    <source>
        <dbReference type="EMBL" id="WOL03125.1"/>
    </source>
</evidence>
<organism evidence="2 3">
    <name type="scientific">Canna indica</name>
    <name type="common">Indian-shot</name>
    <dbReference type="NCBI Taxonomy" id="4628"/>
    <lineage>
        <taxon>Eukaryota</taxon>
        <taxon>Viridiplantae</taxon>
        <taxon>Streptophyta</taxon>
        <taxon>Embryophyta</taxon>
        <taxon>Tracheophyta</taxon>
        <taxon>Spermatophyta</taxon>
        <taxon>Magnoliopsida</taxon>
        <taxon>Liliopsida</taxon>
        <taxon>Zingiberales</taxon>
        <taxon>Cannaceae</taxon>
        <taxon>Canna</taxon>
    </lineage>
</organism>
<feature type="compositionally biased region" description="Polar residues" evidence="1">
    <location>
        <begin position="146"/>
        <end position="163"/>
    </location>
</feature>
<gene>
    <name evidence="2" type="ORF">Cni_G11845</name>
</gene>
<feature type="region of interest" description="Disordered" evidence="1">
    <location>
        <begin position="141"/>
        <end position="163"/>
    </location>
</feature>
<dbReference type="PANTHER" id="PTHR35306:SF1">
    <property type="entry name" value="VQ DOMAIN-CONTAINING PROTEIN"/>
    <property type="match status" value="1"/>
</dbReference>
<protein>
    <submittedName>
        <fullName evidence="2">Uncharacterized protein</fullName>
    </submittedName>
</protein>
<keyword evidence="3" id="KW-1185">Reference proteome</keyword>
<dbReference type="Pfam" id="PF15365">
    <property type="entry name" value="PNRC"/>
    <property type="match status" value="1"/>
</dbReference>
<evidence type="ECO:0000313" key="3">
    <source>
        <dbReference type="Proteomes" id="UP001327560"/>
    </source>
</evidence>
<dbReference type="GO" id="GO:0016071">
    <property type="term" value="P:mRNA metabolic process"/>
    <property type="evidence" value="ECO:0007669"/>
    <property type="project" value="UniProtKB-ARBA"/>
</dbReference>
<feature type="region of interest" description="Disordered" evidence="1">
    <location>
        <begin position="59"/>
        <end position="100"/>
    </location>
</feature>
<proteinExistence type="predicted"/>
<evidence type="ECO:0000256" key="1">
    <source>
        <dbReference type="SAM" id="MobiDB-lite"/>
    </source>
</evidence>
<dbReference type="InterPro" id="IPR028322">
    <property type="entry name" value="PNRC-like_rgn"/>
</dbReference>
<accession>A0AAQ3K8Q2</accession>
<name>A0AAQ3K8Q2_9LILI</name>
<sequence length="189" mass="20755">METLVAVPHHRNQYCSRSKSRIRNHFDSSPPRGFKGTNCRTFHSGAAFLPFPPHNDFPFNSHSEHKSPGYCSEPTKRGGKSKPIAINPPPAPKGATFTTDLSRSELWAGPAFSNSPPPSSLPVPKFSLKVRRTVSLELQLPKSELQPMSKSAPSSPTRESTSSLGLFLHNNAAATENLRRILNLDITDD</sequence>
<dbReference type="EMBL" id="CP136893">
    <property type="protein sequence ID" value="WOL03125.1"/>
    <property type="molecule type" value="Genomic_DNA"/>
</dbReference>